<sequence length="514" mass="54948">MYVGADCGTQSTKVVVVDPEHGRILGEGSRPHELIEGANGRREQDPEAWMHAFVEALGEAIGQAGIDPRAIRAIGISGQQHGLVALDRDGQPVHPAKLWCDTETARHNSQLVEQLGGEEGCIERLGLVLQTGYTASKLAWLREIHPDAYRRIDSILLPHDYLNFRLTGEKVAEAGDASGTGYFDTRTRRWREDVFNVIAPELDPARVLPRLIHSRELAGTVTPDMAARLGLADNVIVASGGGDNMMGAIGTGNIQPGLVTVSLGTSGTVYAYSTEPVISDGAMVANFCASSDGWLPLACTMNVTSATTLVRQLFGLNLTDFGDRVAQAPIGSKGVTVLPFFNGERVPMLPHATASFIGLDNLNTTQANLCRAVVEGATFGLRYGLEHLGDLAQGASQIRLIGGGARSPVWRQIVADVLGADVICPRINEAAALGAAIQAAWCHGQVAGHGPSLEHLCDRLVSLDDSTLARPDTQNREAYETVYRRYRAALEERYGVTLQTTLRTPHTAITGGGP</sequence>
<feature type="binding site" evidence="8">
    <location>
        <begin position="80"/>
        <end position="81"/>
    </location>
    <ligand>
        <name>substrate</name>
    </ligand>
</feature>
<feature type="domain" description="Carbohydrate kinase FGGY N-terminal" evidence="11">
    <location>
        <begin position="1"/>
        <end position="250"/>
    </location>
</feature>
<keyword evidence="4 8" id="KW-0547">Nucleotide-binding</keyword>
<evidence type="ECO:0000313" key="14">
    <source>
        <dbReference type="Proteomes" id="UP000313645"/>
    </source>
</evidence>
<dbReference type="SUPFAM" id="SSF53067">
    <property type="entry name" value="Actin-like ATPase domain"/>
    <property type="match status" value="2"/>
</dbReference>
<evidence type="ECO:0000256" key="1">
    <source>
        <dbReference type="ARBA" id="ARBA00009156"/>
    </source>
</evidence>
<dbReference type="Gene3D" id="3.30.420.40">
    <property type="match status" value="2"/>
</dbReference>
<proteinExistence type="inferred from homology"/>
<feature type="site" description="Important for activity" evidence="8">
    <location>
        <position position="6"/>
    </location>
</feature>
<dbReference type="PIRSF" id="PIRSF000538">
    <property type="entry name" value="GlpK"/>
    <property type="match status" value="1"/>
</dbReference>
<evidence type="ECO:0000256" key="8">
    <source>
        <dbReference type="HAMAP-Rule" id="MF_02220"/>
    </source>
</evidence>
<comment type="catalytic activity">
    <reaction evidence="8 10">
        <text>D-xylulose + ATP = D-xylulose 5-phosphate + ADP + H(+)</text>
        <dbReference type="Rhea" id="RHEA:10964"/>
        <dbReference type="ChEBI" id="CHEBI:15378"/>
        <dbReference type="ChEBI" id="CHEBI:17140"/>
        <dbReference type="ChEBI" id="CHEBI:30616"/>
        <dbReference type="ChEBI" id="CHEBI:57737"/>
        <dbReference type="ChEBI" id="CHEBI:456216"/>
        <dbReference type="EC" id="2.7.1.17"/>
    </reaction>
</comment>
<dbReference type="Pfam" id="PF00370">
    <property type="entry name" value="FGGY_N"/>
    <property type="match status" value="1"/>
</dbReference>
<keyword evidence="7 8" id="KW-0119">Carbohydrate metabolism</keyword>
<evidence type="ECO:0000256" key="7">
    <source>
        <dbReference type="ARBA" id="ARBA00023277"/>
    </source>
</evidence>
<gene>
    <name evidence="8 10 13" type="primary">xylB</name>
    <name evidence="13" type="ORF">EZI54_18105</name>
</gene>
<evidence type="ECO:0000256" key="10">
    <source>
        <dbReference type="RuleBase" id="RU364073"/>
    </source>
</evidence>
<accession>A0ABY1ZG55</accession>
<dbReference type="RefSeq" id="WP_131483290.1">
    <property type="nucleotide sequence ID" value="NZ_SJDL01000034.1"/>
</dbReference>
<keyword evidence="14" id="KW-1185">Reference proteome</keyword>
<evidence type="ECO:0000256" key="4">
    <source>
        <dbReference type="ARBA" id="ARBA00022741"/>
    </source>
</evidence>
<dbReference type="CDD" id="cd07809">
    <property type="entry name" value="ASKHA_NBD_FGGY_BaXK-like"/>
    <property type="match status" value="1"/>
</dbReference>
<dbReference type="PROSITE" id="PS00445">
    <property type="entry name" value="FGGY_KINASES_2"/>
    <property type="match status" value="1"/>
</dbReference>
<evidence type="ECO:0000256" key="3">
    <source>
        <dbReference type="ARBA" id="ARBA00022679"/>
    </source>
</evidence>
<dbReference type="HAMAP" id="MF_02220">
    <property type="entry name" value="XylB"/>
    <property type="match status" value="1"/>
</dbReference>
<dbReference type="PANTHER" id="PTHR43095:SF5">
    <property type="entry name" value="XYLULOSE KINASE"/>
    <property type="match status" value="1"/>
</dbReference>
<evidence type="ECO:0000256" key="2">
    <source>
        <dbReference type="ARBA" id="ARBA00022629"/>
    </source>
</evidence>
<evidence type="ECO:0000259" key="11">
    <source>
        <dbReference type="Pfam" id="PF00370"/>
    </source>
</evidence>
<dbReference type="EMBL" id="SJDL01000034">
    <property type="protein sequence ID" value="TBW50554.1"/>
    <property type="molecule type" value="Genomic_DNA"/>
</dbReference>
<dbReference type="InterPro" id="IPR050406">
    <property type="entry name" value="FGGY_Carb_Kinase"/>
</dbReference>
<dbReference type="InterPro" id="IPR006000">
    <property type="entry name" value="Xylulokinase"/>
</dbReference>
<protein>
    <recommendedName>
        <fullName evidence="8 10">Xylulose kinase</fullName>
        <shortName evidence="8 10">Xylulokinase</shortName>
        <ecNumber evidence="8 10">2.7.1.17</ecNumber>
    </recommendedName>
</protein>
<dbReference type="InterPro" id="IPR018485">
    <property type="entry name" value="FGGY_C"/>
</dbReference>
<keyword evidence="2 8" id="KW-0859">Xylose metabolism</keyword>
<dbReference type="InterPro" id="IPR018484">
    <property type="entry name" value="FGGY_N"/>
</dbReference>
<evidence type="ECO:0000313" key="13">
    <source>
        <dbReference type="EMBL" id="TBW50554.1"/>
    </source>
</evidence>
<keyword evidence="6 8" id="KW-0067">ATP-binding</keyword>
<keyword evidence="5 8" id="KW-0418">Kinase</keyword>
<feature type="active site" description="Proton acceptor" evidence="8">
    <location>
        <position position="243"/>
    </location>
</feature>
<organism evidence="13 14">
    <name type="scientific">Marinobacter halodurans</name>
    <dbReference type="NCBI Taxonomy" id="2528979"/>
    <lineage>
        <taxon>Bacteria</taxon>
        <taxon>Pseudomonadati</taxon>
        <taxon>Pseudomonadota</taxon>
        <taxon>Gammaproteobacteria</taxon>
        <taxon>Pseudomonadales</taxon>
        <taxon>Marinobacteraceae</taxon>
        <taxon>Marinobacter</taxon>
    </lineage>
</organism>
<dbReference type="NCBIfam" id="TIGR01312">
    <property type="entry name" value="XylB"/>
    <property type="match status" value="1"/>
</dbReference>
<dbReference type="PANTHER" id="PTHR43095">
    <property type="entry name" value="SUGAR KINASE"/>
    <property type="match status" value="1"/>
</dbReference>
<reference evidence="13 14" key="1">
    <citation type="submission" date="2019-02" db="EMBL/GenBank/DDBJ databases">
        <title>Marinobacter halodurans sp. nov., a marine bacterium isolated from sea tidal flat.</title>
        <authorList>
            <person name="Yoo Y."/>
            <person name="Lee D.W."/>
            <person name="Kim B.S."/>
            <person name="Kim J.-J."/>
        </authorList>
    </citation>
    <scope>NUCLEOTIDE SEQUENCE [LARGE SCALE GENOMIC DNA]</scope>
    <source>
        <strain evidence="13 14">YJ-S3-2</strain>
    </source>
</reference>
<dbReference type="GO" id="GO:0016874">
    <property type="term" value="F:ligase activity"/>
    <property type="evidence" value="ECO:0007669"/>
    <property type="project" value="UniProtKB-KW"/>
</dbReference>
<dbReference type="InterPro" id="IPR018483">
    <property type="entry name" value="Carb_kinase_FGGY_CS"/>
</dbReference>
<dbReference type="GO" id="GO:0004856">
    <property type="term" value="F:D-xylulokinase activity"/>
    <property type="evidence" value="ECO:0007669"/>
    <property type="project" value="UniProtKB-EC"/>
</dbReference>
<dbReference type="InterPro" id="IPR043129">
    <property type="entry name" value="ATPase_NBD"/>
</dbReference>
<dbReference type="Pfam" id="PF02782">
    <property type="entry name" value="FGGY_C"/>
    <property type="match status" value="1"/>
</dbReference>
<comment type="similarity">
    <text evidence="1 8 9">Belongs to the FGGY kinase family.</text>
</comment>
<dbReference type="EC" id="2.7.1.17" evidence="8 10"/>
<keyword evidence="3 8" id="KW-0808">Transferase</keyword>
<evidence type="ECO:0000256" key="5">
    <source>
        <dbReference type="ARBA" id="ARBA00022777"/>
    </source>
</evidence>
<evidence type="ECO:0000259" key="12">
    <source>
        <dbReference type="Pfam" id="PF02782"/>
    </source>
</evidence>
<comment type="function">
    <text evidence="8">Catalyzes the phosphorylation of D-xylulose to D-xylulose 5-phosphate.</text>
</comment>
<dbReference type="Proteomes" id="UP000313645">
    <property type="component" value="Unassembled WGS sequence"/>
</dbReference>
<name>A0ABY1ZG55_9GAMM</name>
<evidence type="ECO:0000256" key="9">
    <source>
        <dbReference type="RuleBase" id="RU003733"/>
    </source>
</evidence>
<comment type="caution">
    <text evidence="13">The sequence shown here is derived from an EMBL/GenBank/DDBJ whole genome shotgun (WGS) entry which is preliminary data.</text>
</comment>
<feature type="domain" description="Carbohydrate kinase FGGY C-terminal" evidence="12">
    <location>
        <begin position="260"/>
        <end position="441"/>
    </location>
</feature>
<keyword evidence="13" id="KW-0436">Ligase</keyword>
<evidence type="ECO:0000256" key="6">
    <source>
        <dbReference type="ARBA" id="ARBA00022840"/>
    </source>
</evidence>
<dbReference type="InterPro" id="IPR000577">
    <property type="entry name" value="Carb_kinase_FGGY"/>
</dbReference>